<dbReference type="Proteomes" id="UP000252172">
    <property type="component" value="Unassembled WGS sequence"/>
</dbReference>
<comment type="caution">
    <text evidence="1">The sequence shown here is derived from an EMBL/GenBank/DDBJ whole genome shotgun (WGS) entry which is preliminary data.</text>
</comment>
<protein>
    <submittedName>
        <fullName evidence="1">DUF3575 domain-containing protein</fullName>
    </submittedName>
</protein>
<proteinExistence type="predicted"/>
<keyword evidence="2" id="KW-1185">Reference proteome</keyword>
<dbReference type="InterPro" id="IPR021958">
    <property type="entry name" value="DUF3575"/>
</dbReference>
<dbReference type="AlphaFoldDB" id="A0A368MZA0"/>
<dbReference type="OrthoDB" id="768080at2"/>
<evidence type="ECO:0000313" key="2">
    <source>
        <dbReference type="Proteomes" id="UP000252172"/>
    </source>
</evidence>
<accession>A0A368MZA0</accession>
<dbReference type="EMBL" id="QPIE01000005">
    <property type="protein sequence ID" value="RCU42655.1"/>
    <property type="molecule type" value="Genomic_DNA"/>
</dbReference>
<reference evidence="1 2" key="1">
    <citation type="submission" date="2018-07" db="EMBL/GenBank/DDBJ databases">
        <title>Chryseobacterium lacus sp. nov., isolated from lake water.</title>
        <authorList>
            <person name="Li C.-M."/>
        </authorList>
    </citation>
    <scope>NUCLEOTIDE SEQUENCE [LARGE SCALE GENOMIC DNA]</scope>
    <source>
        <strain evidence="1 2">YLOS41</strain>
    </source>
</reference>
<gene>
    <name evidence="1" type="ORF">DQ356_07470</name>
</gene>
<accession>A0A429V4Q5</accession>
<evidence type="ECO:0000313" key="1">
    <source>
        <dbReference type="EMBL" id="RCU42655.1"/>
    </source>
</evidence>
<organism evidence="1 2">
    <name type="scientific">Chryseobacterium lacus</name>
    <dbReference type="NCBI Taxonomy" id="2058346"/>
    <lineage>
        <taxon>Bacteria</taxon>
        <taxon>Pseudomonadati</taxon>
        <taxon>Bacteroidota</taxon>
        <taxon>Flavobacteriia</taxon>
        <taxon>Flavobacteriales</taxon>
        <taxon>Weeksellaceae</taxon>
        <taxon>Chryseobacterium group</taxon>
        <taxon>Chryseobacterium</taxon>
    </lineage>
</organism>
<name>A0A368MZA0_9FLAO</name>
<sequence>MKSNYFFCSLFFFLTNFYNSQKNELAIQSSFTNIGISYEYFTGKKFSFGAQAGTGLFGIKKNELIIMTSNSYSSKNLTEFYTSPFVRYYFRDDFNTWFLMGEIYFSKVQSTLFINEVESNKTSKKYFGPALGGGYKFKLNNRFTINTFITVGYDFNENDLVPLLGNGLISLGYQF</sequence>
<dbReference type="Pfam" id="PF12099">
    <property type="entry name" value="DUF3575"/>
    <property type="match status" value="1"/>
</dbReference>